<reference evidence="6 7" key="1">
    <citation type="journal article" date="2015" name="Microbiome">
        <title>Genomic resolution of linkages in carbon, nitrogen, and sulfur cycling among widespread estuary sediment bacteria.</title>
        <authorList>
            <person name="Baker B.J."/>
            <person name="Lazar C.S."/>
            <person name="Teske A.P."/>
            <person name="Dick G.J."/>
        </authorList>
    </citation>
    <scope>NUCLEOTIDE SEQUENCE [LARGE SCALE GENOMIC DNA]</scope>
    <source>
        <strain evidence="6">SM23_42</strain>
    </source>
</reference>
<gene>
    <name evidence="6" type="ORF">AMJ83_10365</name>
</gene>
<dbReference type="NCBIfam" id="TIGR02734">
    <property type="entry name" value="crtI_fam"/>
    <property type="match status" value="1"/>
</dbReference>
<dbReference type="PANTHER" id="PTHR43734:SF7">
    <property type="entry name" value="4,4'-DIAPONEUROSPORENE OXYGENASE"/>
    <property type="match status" value="1"/>
</dbReference>
<comment type="caution">
    <text evidence="6">The sequence shown here is derived from an EMBL/GenBank/DDBJ whole genome shotgun (WGS) entry which is preliminary data.</text>
</comment>
<dbReference type="PATRIC" id="fig|1703779.3.peg.1846"/>
<comment type="similarity">
    <text evidence="4">Belongs to the carotenoid/retinoid oxidoreductase family.</text>
</comment>
<evidence type="ECO:0000256" key="4">
    <source>
        <dbReference type="RuleBase" id="RU362075"/>
    </source>
</evidence>
<organism evidence="6 7">
    <name type="scientific">candidate division WOR_3 bacterium SM23_42</name>
    <dbReference type="NCBI Taxonomy" id="1703779"/>
    <lineage>
        <taxon>Bacteria</taxon>
        <taxon>Bacteria division WOR-3</taxon>
    </lineage>
</organism>
<dbReference type="SUPFAM" id="SSF51905">
    <property type="entry name" value="FAD/NAD(P)-binding domain"/>
    <property type="match status" value="1"/>
</dbReference>
<sequence length="494" mass="56088">MGQKTVAVIGAGIGGLSAAARLADAGYRVHVFEKNPDPGGKARVLRGDGFRFDKGPSLMTMPFVFQDYFEELREDFEDYLRFERLNINCQYFFSDCTTLNAYADKELFSVEIANKTKDDEESVTRFFEHCQQLYDRTADTFLFNSPLQALKQVNTSNLSTLLHINALGIFTSLDKVNRNFFNDARTVQLFNRYATYNGSSPFHAPATFLIIPHVEFAFGAYNVIGGIYSIPDALSRLARKKGVSFHFKKEASKIIHEDHRIKGLRLQDGIFDCDLVVANSDVRNTYNVLLGDHNSPLGLLYNRKESSSSALVFYWGVKGDFDNLQIHNIFFSNDYHNEFKEIFRYKQCPRDPTVYINITSKYVKSDAPEQCENWFVMINAPYAAGQNWQDETQKTRRRILEKLRKTLDIDVEKRIIFESVWTPVDIERETGSCMGSLYGMASNSPTGAFLRQQNKSFLYRGLYFCGGTTHPGGGMPLALISGKIAADFVKRDAA</sequence>
<accession>A0A0S8FPD8</accession>
<evidence type="ECO:0000313" key="6">
    <source>
        <dbReference type="EMBL" id="KPK62611.1"/>
    </source>
</evidence>
<dbReference type="STRING" id="1703779.AMJ83_10365"/>
<feature type="domain" description="Amine oxidase" evidence="5">
    <location>
        <begin position="13"/>
        <end position="487"/>
    </location>
</feature>
<evidence type="ECO:0000313" key="7">
    <source>
        <dbReference type="Proteomes" id="UP000051373"/>
    </source>
</evidence>
<dbReference type="Gene3D" id="3.50.50.60">
    <property type="entry name" value="FAD/NAD(P)-binding domain"/>
    <property type="match status" value="2"/>
</dbReference>
<dbReference type="PRINTS" id="PR00419">
    <property type="entry name" value="ADXRDTASE"/>
</dbReference>
<proteinExistence type="inferred from homology"/>
<evidence type="ECO:0000256" key="2">
    <source>
        <dbReference type="ARBA" id="ARBA00022746"/>
    </source>
</evidence>
<dbReference type="InterPro" id="IPR036188">
    <property type="entry name" value="FAD/NAD-bd_sf"/>
</dbReference>
<evidence type="ECO:0000256" key="1">
    <source>
        <dbReference type="ARBA" id="ARBA00004829"/>
    </source>
</evidence>
<dbReference type="PANTHER" id="PTHR43734">
    <property type="entry name" value="PHYTOENE DESATURASE"/>
    <property type="match status" value="1"/>
</dbReference>
<dbReference type="GO" id="GO:0016117">
    <property type="term" value="P:carotenoid biosynthetic process"/>
    <property type="evidence" value="ECO:0007669"/>
    <property type="project" value="UniProtKB-KW"/>
</dbReference>
<keyword evidence="3 4" id="KW-0560">Oxidoreductase</keyword>
<dbReference type="EMBL" id="LJUJ01000031">
    <property type="protein sequence ID" value="KPK62611.1"/>
    <property type="molecule type" value="Genomic_DNA"/>
</dbReference>
<dbReference type="Pfam" id="PF01593">
    <property type="entry name" value="Amino_oxidase"/>
    <property type="match status" value="1"/>
</dbReference>
<comment type="pathway">
    <text evidence="1 4">Carotenoid biosynthesis.</text>
</comment>
<dbReference type="InterPro" id="IPR002937">
    <property type="entry name" value="Amino_oxidase"/>
</dbReference>
<dbReference type="InterPro" id="IPR014105">
    <property type="entry name" value="Carotenoid/retinoid_OxRdtase"/>
</dbReference>
<dbReference type="Proteomes" id="UP000051373">
    <property type="component" value="Unassembled WGS sequence"/>
</dbReference>
<evidence type="ECO:0000259" key="5">
    <source>
        <dbReference type="Pfam" id="PF01593"/>
    </source>
</evidence>
<dbReference type="AlphaFoldDB" id="A0A0S8FPD8"/>
<protein>
    <recommendedName>
        <fullName evidence="5">Amine oxidase domain-containing protein</fullName>
    </recommendedName>
</protein>
<evidence type="ECO:0000256" key="3">
    <source>
        <dbReference type="ARBA" id="ARBA00023002"/>
    </source>
</evidence>
<keyword evidence="2 4" id="KW-0125">Carotenoid biosynthesis</keyword>
<dbReference type="GO" id="GO:0016491">
    <property type="term" value="F:oxidoreductase activity"/>
    <property type="evidence" value="ECO:0007669"/>
    <property type="project" value="UniProtKB-KW"/>
</dbReference>
<name>A0A0S8FPD8_UNCW3</name>